<proteinExistence type="predicted"/>
<dbReference type="RefSeq" id="WP_121217317.1">
    <property type="nucleotide sequence ID" value="NZ_RBIG01000001.1"/>
</dbReference>
<dbReference type="CDD" id="cd06233">
    <property type="entry name" value="M14-like"/>
    <property type="match status" value="1"/>
</dbReference>
<dbReference type="Gene3D" id="3.40.630.10">
    <property type="entry name" value="Zn peptidases"/>
    <property type="match status" value="1"/>
</dbReference>
<gene>
    <name evidence="1" type="ORF">BCL74_0518</name>
</gene>
<protein>
    <submittedName>
        <fullName evidence="1">Uncharacterized protein DUF2817</fullName>
    </submittedName>
</protein>
<dbReference type="AlphaFoldDB" id="A0A420WP53"/>
<dbReference type="OrthoDB" id="4014363at2"/>
<dbReference type="InterPro" id="IPR021259">
    <property type="entry name" value="DUF2817"/>
</dbReference>
<dbReference type="SUPFAM" id="SSF53187">
    <property type="entry name" value="Zn-dependent exopeptidases"/>
    <property type="match status" value="1"/>
</dbReference>
<comment type="caution">
    <text evidence="1">The sequence shown here is derived from an EMBL/GenBank/DDBJ whole genome shotgun (WGS) entry which is preliminary data.</text>
</comment>
<dbReference type="EMBL" id="RBIG01000001">
    <property type="protein sequence ID" value="RKQ72750.1"/>
    <property type="molecule type" value="Genomic_DNA"/>
</dbReference>
<evidence type="ECO:0000313" key="1">
    <source>
        <dbReference type="EMBL" id="RKQ72750.1"/>
    </source>
</evidence>
<dbReference type="Pfam" id="PF10994">
    <property type="entry name" value="DUF2817"/>
    <property type="match status" value="1"/>
</dbReference>
<organism evidence="1 2">
    <name type="scientific">Oceanibaculum indicum</name>
    <dbReference type="NCBI Taxonomy" id="526216"/>
    <lineage>
        <taxon>Bacteria</taxon>
        <taxon>Pseudomonadati</taxon>
        <taxon>Pseudomonadota</taxon>
        <taxon>Alphaproteobacteria</taxon>
        <taxon>Rhodospirillales</taxon>
        <taxon>Oceanibaculaceae</taxon>
        <taxon>Oceanibaculum</taxon>
    </lineage>
</organism>
<sequence>MDVINYFSPDYQAARAKFLEAATHAGLVIENHLNPNSKGPDGGALYTDVAVWGDPKADRVLLANSATHGAEGFCGSGALVGWLRSGAYRSVPKNVKVVLVHAINPHGFAWIRRVTEDNVDLNRNFIDHNGGYPENPDYDALHDVIVPKQWGPDSLAAMEAAFDAYKKQHGAFAWQKALSQGQYNHADGIFHGGNKPTWSNLTFRKIVDAHVKGAKHACFIDYHTGLGPYGTVDLIADGEPGTPELQRCFDWFVNNVSSPALGNSTSPALYGVIKHAVVDMLEGTDVTSVTAEYGTYPLKNVVGAVIADNWLHARGDLDSAQGKELKAQMRKAFYPDEDDWKELVYLRSRQFMRAAIKGLAES</sequence>
<reference evidence="1 2" key="1">
    <citation type="submission" date="2018-10" db="EMBL/GenBank/DDBJ databases">
        <title>Comparative analysis of microorganisms from saline springs in Andes Mountain Range, Colombia.</title>
        <authorList>
            <person name="Rubin E."/>
        </authorList>
    </citation>
    <scope>NUCLEOTIDE SEQUENCE [LARGE SCALE GENOMIC DNA]</scope>
    <source>
        <strain evidence="1 2">USBA 36</strain>
    </source>
</reference>
<accession>A0A420WP53</accession>
<dbReference type="Proteomes" id="UP000277424">
    <property type="component" value="Unassembled WGS sequence"/>
</dbReference>
<name>A0A420WP53_9PROT</name>
<evidence type="ECO:0000313" key="2">
    <source>
        <dbReference type="Proteomes" id="UP000277424"/>
    </source>
</evidence>